<evidence type="ECO:0000313" key="5">
    <source>
        <dbReference type="Proteomes" id="UP000267077"/>
    </source>
</evidence>
<comment type="similarity">
    <text evidence="1">Belongs to the PstS family.</text>
</comment>
<dbReference type="AlphaFoldDB" id="A0A3S0PDU4"/>
<keyword evidence="2" id="KW-0732">Signal</keyword>
<proteinExistence type="inferred from homology"/>
<evidence type="ECO:0000256" key="1">
    <source>
        <dbReference type="ARBA" id="ARBA00008725"/>
    </source>
</evidence>
<keyword evidence="5" id="KW-1185">Reference proteome</keyword>
<evidence type="ECO:0000256" key="2">
    <source>
        <dbReference type="SAM" id="SignalP"/>
    </source>
</evidence>
<dbReference type="InterPro" id="IPR024370">
    <property type="entry name" value="PBP_domain"/>
</dbReference>
<dbReference type="OrthoDB" id="9801510at2"/>
<feature type="signal peptide" evidence="2">
    <location>
        <begin position="1"/>
        <end position="28"/>
    </location>
</feature>
<dbReference type="InterPro" id="IPR050962">
    <property type="entry name" value="Phosphate-bind_PstS"/>
</dbReference>
<dbReference type="SUPFAM" id="SSF53850">
    <property type="entry name" value="Periplasmic binding protein-like II"/>
    <property type="match status" value="1"/>
</dbReference>
<dbReference type="RefSeq" id="WP_126674015.1">
    <property type="nucleotide sequence ID" value="NZ_RYZR01000006.1"/>
</dbReference>
<dbReference type="PANTHER" id="PTHR42996">
    <property type="entry name" value="PHOSPHATE-BINDING PROTEIN PSTS"/>
    <property type="match status" value="1"/>
</dbReference>
<dbReference type="Gene3D" id="3.40.190.10">
    <property type="entry name" value="Periplasmic binding protein-like II"/>
    <property type="match status" value="2"/>
</dbReference>
<feature type="domain" description="PBP" evidence="3">
    <location>
        <begin position="54"/>
        <end position="352"/>
    </location>
</feature>
<dbReference type="PANTHER" id="PTHR42996:SF1">
    <property type="entry name" value="PHOSPHATE-BINDING PROTEIN PSTS"/>
    <property type="match status" value="1"/>
</dbReference>
<accession>A0A3S0PDU4</accession>
<reference evidence="4 5" key="1">
    <citation type="submission" date="2018-12" db="EMBL/GenBank/DDBJ databases">
        <title>Dyella dinghuensis sp. nov. DHOA06 and Dyella choica sp. nov. 4M-K27, isolated from forest soil.</title>
        <authorList>
            <person name="Qiu L.-H."/>
            <person name="Gao Z.-H."/>
        </authorList>
    </citation>
    <scope>NUCLEOTIDE SEQUENCE [LARGE SCALE GENOMIC DNA]</scope>
    <source>
        <strain evidence="4 5">DHOA06</strain>
    </source>
</reference>
<evidence type="ECO:0000313" key="4">
    <source>
        <dbReference type="EMBL" id="RUL63078.1"/>
    </source>
</evidence>
<dbReference type="EMBL" id="RYZR01000006">
    <property type="protein sequence ID" value="RUL63078.1"/>
    <property type="molecule type" value="Genomic_DNA"/>
</dbReference>
<feature type="chain" id="PRO_5018533018" description="PBP domain-containing protein" evidence="2">
    <location>
        <begin position="29"/>
        <end position="475"/>
    </location>
</feature>
<protein>
    <recommendedName>
        <fullName evidence="3">PBP domain-containing protein</fullName>
    </recommendedName>
</protein>
<sequence>MSYGFKFSTRTKLMAGALALLLAGVSHAQTTQIGGGATLPSVAYVGSNAATTTNLQYFGTATGTGIASGSLFGVYEAQTNYPPVSYCLTGSGAGKDVLAGGTISGNTYNVQNACAKNTNGVVTGFGADSAGLVALNEQRTDLTQPTFAAADSPLSASDLTNYQTNHGSTSWPTQFPVIAGAIAIAFNLTDNTGAQVTSSEANFTDSQICQIFSRQVTTWDQVSSAFTLPAGRSIPANPINVQFRSDGSGTSFSFSNHLATVCGTIGGTVFETSQNFVGASPAVTSNFFTSAPSGWTGASGNAAVAANIKATANSVGYVETANAIASGVGLQFADVNGTSPVTNFGTALSLVPADYVINNVINSTNASNGQAQLQAITSPPSTSCIVLVKPSVYAQPTRGGFVPSGSYPIVAVSYFLGNAQGNESKDLTNTQNLVDAPYNSTITGSVTTVGSGKGLAFLTLGSGAFSSTAPGACLH</sequence>
<gene>
    <name evidence="4" type="ORF">EKH79_11730</name>
</gene>
<name>A0A3S0PDU4_9GAMM</name>
<evidence type="ECO:0000259" key="3">
    <source>
        <dbReference type="Pfam" id="PF12849"/>
    </source>
</evidence>
<organism evidence="4 5">
    <name type="scientific">Dyella dinghuensis</name>
    <dbReference type="NCBI Taxonomy" id="1920169"/>
    <lineage>
        <taxon>Bacteria</taxon>
        <taxon>Pseudomonadati</taxon>
        <taxon>Pseudomonadota</taxon>
        <taxon>Gammaproteobacteria</taxon>
        <taxon>Lysobacterales</taxon>
        <taxon>Rhodanobacteraceae</taxon>
        <taxon>Dyella</taxon>
    </lineage>
</organism>
<comment type="caution">
    <text evidence="4">The sequence shown here is derived from an EMBL/GenBank/DDBJ whole genome shotgun (WGS) entry which is preliminary data.</text>
</comment>
<dbReference type="Proteomes" id="UP000267077">
    <property type="component" value="Unassembled WGS sequence"/>
</dbReference>
<dbReference type="Pfam" id="PF12849">
    <property type="entry name" value="PBP_like_2"/>
    <property type="match status" value="1"/>
</dbReference>